<evidence type="ECO:0000256" key="1">
    <source>
        <dbReference type="SAM" id="MobiDB-lite"/>
    </source>
</evidence>
<comment type="caution">
    <text evidence="2">The sequence shown here is derived from an EMBL/GenBank/DDBJ whole genome shotgun (WGS) entry which is preliminary data.</text>
</comment>
<feature type="region of interest" description="Disordered" evidence="1">
    <location>
        <begin position="466"/>
        <end position="486"/>
    </location>
</feature>
<sequence>MLRRQLRRVLLLKRFGLQFIEDRVGVFDIPGLEIDTEVDGLMVVRGMTLRLSAMSLVVHGVEVGLKMVVGEEEEEIEIGIACEEVVVRLGRGIEVGDCFVSVKGGEGELSFKDAKDGTARKGDDEKGENEVWEVDSKMLRAVKGNEVECKNGIGNINASQNDDRTVEADMINGDAPIDTDVKESVKIIRTITPDDTEAANEQYKKTIEMIRSTNSIEICRREVQHLVQSKSEQNPHSTTTRKTVNENSNNDIRAAICSQLHRQPSITHPPSRSIKVTTLQTLAPPHIRAFLHRLPMLLRLLLNLLAHFHPVKISSLTATGSGKWIQEILSAKLFKNTTIYTPPTSPTFSSASFASRKPSNTDPTTDDDESAIPKIQQRINEWLLPANFVLQLGSITGLAQVPFLPTYDIHCLLSTSNIQVYRTLPSTIALKQVVRLGGADATFTIPSFLLPHHEHIIPVQADSFKTKSRGEGKGDGEVDEFTEERGDVSKEDECEVRIAAHARLPIVMDQELLDWLASVVKASKVVEVEKEKRWMDEEIHGFRDLVGVVKGGVRDAHKGMKKTLVSATVNDKWIAKMVGKVTKKLEEAKGDIGYAGDIKVPLGPYRLGEEARERGEGDKILP</sequence>
<dbReference type="Proteomes" id="UP000297910">
    <property type="component" value="Unassembled WGS sequence"/>
</dbReference>
<evidence type="ECO:0000313" key="2">
    <source>
        <dbReference type="EMBL" id="TGO24849.1"/>
    </source>
</evidence>
<dbReference type="AlphaFoldDB" id="A0A4Z1FPB8"/>
<gene>
    <name evidence="2" type="ORF">BPAE_0093g00100</name>
</gene>
<reference evidence="2 3" key="1">
    <citation type="submission" date="2017-12" db="EMBL/GenBank/DDBJ databases">
        <title>Comparative genomics of Botrytis spp.</title>
        <authorList>
            <person name="Valero-Jimenez C.A."/>
            <person name="Tapia P."/>
            <person name="Veloso J."/>
            <person name="Silva-Moreno E."/>
            <person name="Staats M."/>
            <person name="Valdes J.H."/>
            <person name="Van Kan J.A.L."/>
        </authorList>
    </citation>
    <scope>NUCLEOTIDE SEQUENCE [LARGE SCALE GENOMIC DNA]</scope>
    <source>
        <strain evidence="2 3">Bp0003</strain>
    </source>
</reference>
<keyword evidence="3" id="KW-1185">Reference proteome</keyword>
<evidence type="ECO:0000313" key="3">
    <source>
        <dbReference type="Proteomes" id="UP000297910"/>
    </source>
</evidence>
<feature type="region of interest" description="Disordered" evidence="1">
    <location>
        <begin position="347"/>
        <end position="370"/>
    </location>
</feature>
<dbReference type="EMBL" id="PQXI01000093">
    <property type="protein sequence ID" value="TGO24849.1"/>
    <property type="molecule type" value="Genomic_DNA"/>
</dbReference>
<proteinExistence type="predicted"/>
<name>A0A4Z1FPB8_9HELO</name>
<accession>A0A4Z1FPB8</accession>
<organism evidence="2 3">
    <name type="scientific">Botrytis paeoniae</name>
    <dbReference type="NCBI Taxonomy" id="278948"/>
    <lineage>
        <taxon>Eukaryota</taxon>
        <taxon>Fungi</taxon>
        <taxon>Dikarya</taxon>
        <taxon>Ascomycota</taxon>
        <taxon>Pezizomycotina</taxon>
        <taxon>Leotiomycetes</taxon>
        <taxon>Helotiales</taxon>
        <taxon>Sclerotiniaceae</taxon>
        <taxon>Botrytis</taxon>
    </lineage>
</organism>
<protein>
    <submittedName>
        <fullName evidence="2">Uncharacterized protein</fullName>
    </submittedName>
</protein>
<feature type="compositionally biased region" description="Basic and acidic residues" evidence="1">
    <location>
        <begin position="466"/>
        <end position="476"/>
    </location>
</feature>